<feature type="compositionally biased region" description="Polar residues" evidence="15">
    <location>
        <begin position="750"/>
        <end position="774"/>
    </location>
</feature>
<dbReference type="GO" id="GO:0009966">
    <property type="term" value="P:regulation of signal transduction"/>
    <property type="evidence" value="ECO:0007669"/>
    <property type="project" value="UniProtKB-ARBA"/>
</dbReference>
<feature type="region of interest" description="Disordered" evidence="15">
    <location>
        <begin position="495"/>
        <end position="531"/>
    </location>
</feature>
<feature type="non-terminal residue" evidence="17">
    <location>
        <position position="1"/>
    </location>
</feature>
<dbReference type="AlphaFoldDB" id="A0A7K6AYK5"/>
<evidence type="ECO:0000313" key="17">
    <source>
        <dbReference type="EMBL" id="NWU95110.1"/>
    </source>
</evidence>
<keyword evidence="18" id="KW-1185">Reference proteome</keyword>
<evidence type="ECO:0000256" key="6">
    <source>
        <dbReference type="ARBA" id="ARBA00022833"/>
    </source>
</evidence>
<evidence type="ECO:0000259" key="16">
    <source>
        <dbReference type="PROSITE" id="PS50157"/>
    </source>
</evidence>
<proteinExistence type="inferred from homology"/>
<dbReference type="Gene3D" id="3.30.160.60">
    <property type="entry name" value="Classic Zinc Finger"/>
    <property type="match status" value="6"/>
</dbReference>
<dbReference type="GO" id="GO:0008270">
    <property type="term" value="F:zinc ion binding"/>
    <property type="evidence" value="ECO:0007669"/>
    <property type="project" value="UniProtKB-KW"/>
</dbReference>
<keyword evidence="9" id="KW-0804">Transcription</keyword>
<evidence type="ECO:0000256" key="2">
    <source>
        <dbReference type="ARBA" id="ARBA00022473"/>
    </source>
</evidence>
<dbReference type="OrthoDB" id="8749569at2759"/>
<evidence type="ECO:0000256" key="13">
    <source>
        <dbReference type="ARBA" id="ARBA00071947"/>
    </source>
</evidence>
<comment type="function">
    <text evidence="12">Required for the establishment of the posterior-most head and the anterior-most tail segments of the embryo. Probably function as a transcriptional regulator. Could repress the transcription of the tsh gene.</text>
</comment>
<dbReference type="FunFam" id="3.30.160.60:FF:000291">
    <property type="entry name" value="Spalt-like transcription factor 4"/>
    <property type="match status" value="1"/>
</dbReference>
<evidence type="ECO:0000256" key="1">
    <source>
        <dbReference type="ARBA" id="ARBA00004123"/>
    </source>
</evidence>
<feature type="compositionally biased region" description="Polar residues" evidence="15">
    <location>
        <begin position="782"/>
        <end position="834"/>
    </location>
</feature>
<organism evidence="17 18">
    <name type="scientific">Upupa epops</name>
    <name type="common">Eurasian hoopoe</name>
    <dbReference type="NCBI Taxonomy" id="57439"/>
    <lineage>
        <taxon>Eukaryota</taxon>
        <taxon>Metazoa</taxon>
        <taxon>Chordata</taxon>
        <taxon>Craniata</taxon>
        <taxon>Vertebrata</taxon>
        <taxon>Euteleostomi</taxon>
        <taxon>Archelosauria</taxon>
        <taxon>Archosauria</taxon>
        <taxon>Dinosauria</taxon>
        <taxon>Saurischia</taxon>
        <taxon>Theropoda</taxon>
        <taxon>Coelurosauria</taxon>
        <taxon>Aves</taxon>
        <taxon>Neognathae</taxon>
        <taxon>Neoaves</taxon>
        <taxon>Telluraves</taxon>
        <taxon>Coraciimorphae</taxon>
        <taxon>Bucerotiformes</taxon>
        <taxon>Upupidae</taxon>
        <taxon>Upupa</taxon>
    </lineage>
</organism>
<feature type="region of interest" description="Disordered" evidence="15">
    <location>
        <begin position="750"/>
        <end position="835"/>
    </location>
</feature>
<name>A0A7K6AYK5_UPUEP</name>
<keyword evidence="3" id="KW-0479">Metal-binding</keyword>
<feature type="compositionally biased region" description="Basic and acidic residues" evidence="15">
    <location>
        <begin position="677"/>
        <end position="689"/>
    </location>
</feature>
<feature type="region of interest" description="Disordered" evidence="15">
    <location>
        <begin position="339"/>
        <end position="362"/>
    </location>
</feature>
<comment type="similarity">
    <text evidence="11">Belongs to the sal C2H2-type zinc-finger protein family.</text>
</comment>
<dbReference type="PANTHER" id="PTHR23233">
    <property type="entry name" value="SAL-LIKE PROTEIN"/>
    <property type="match status" value="1"/>
</dbReference>
<evidence type="ECO:0000256" key="3">
    <source>
        <dbReference type="ARBA" id="ARBA00022723"/>
    </source>
</evidence>
<feature type="region of interest" description="Disordered" evidence="15">
    <location>
        <begin position="657"/>
        <end position="722"/>
    </location>
</feature>
<evidence type="ECO:0000256" key="14">
    <source>
        <dbReference type="PROSITE-ProRule" id="PRU00042"/>
    </source>
</evidence>
<gene>
    <name evidence="17" type="primary">Sall4</name>
    <name evidence="17" type="ORF">UPUEPO_R00360</name>
</gene>
<dbReference type="InterPro" id="IPR013087">
    <property type="entry name" value="Znf_C2H2_type"/>
</dbReference>
<dbReference type="PROSITE" id="PS00028">
    <property type="entry name" value="ZINC_FINGER_C2H2_1"/>
    <property type="match status" value="7"/>
</dbReference>
<dbReference type="GO" id="GO:0035108">
    <property type="term" value="P:limb morphogenesis"/>
    <property type="evidence" value="ECO:0007669"/>
    <property type="project" value="UniProtKB-ARBA"/>
</dbReference>
<feature type="region of interest" description="Disordered" evidence="15">
    <location>
        <begin position="1"/>
        <end position="42"/>
    </location>
</feature>
<feature type="domain" description="C2H2-type" evidence="16">
    <location>
        <begin position="398"/>
        <end position="425"/>
    </location>
</feature>
<comment type="subcellular location">
    <subcellularLocation>
        <location evidence="1">Nucleus</location>
    </subcellularLocation>
</comment>
<evidence type="ECO:0000256" key="12">
    <source>
        <dbReference type="ARBA" id="ARBA00056983"/>
    </source>
</evidence>
<keyword evidence="8" id="KW-0238">DNA-binding</keyword>
<evidence type="ECO:0000256" key="4">
    <source>
        <dbReference type="ARBA" id="ARBA00022737"/>
    </source>
</evidence>
<reference evidence="17 18" key="1">
    <citation type="submission" date="2019-09" db="EMBL/GenBank/DDBJ databases">
        <title>Bird 10,000 Genomes (B10K) Project - Family phase.</title>
        <authorList>
            <person name="Zhang G."/>
        </authorList>
    </citation>
    <scope>NUCLEOTIDE SEQUENCE [LARGE SCALE GENOMIC DNA]</scope>
    <source>
        <strain evidence="17">B10K-DU-012-37</strain>
    </source>
</reference>
<dbReference type="PANTHER" id="PTHR23233:SF19">
    <property type="entry name" value="SAL-LIKE PROTEIN 4"/>
    <property type="match status" value="1"/>
</dbReference>
<feature type="compositionally biased region" description="Acidic residues" evidence="15">
    <location>
        <begin position="690"/>
        <end position="701"/>
    </location>
</feature>
<feature type="domain" description="C2H2-type" evidence="16">
    <location>
        <begin position="631"/>
        <end position="658"/>
    </location>
</feature>
<evidence type="ECO:0000256" key="10">
    <source>
        <dbReference type="ARBA" id="ARBA00023242"/>
    </source>
</evidence>
<evidence type="ECO:0000313" key="18">
    <source>
        <dbReference type="Proteomes" id="UP000544127"/>
    </source>
</evidence>
<feature type="compositionally biased region" description="Low complexity" evidence="15">
    <location>
        <begin position="503"/>
        <end position="522"/>
    </location>
</feature>
<dbReference type="FunFam" id="3.30.160.60:FF:000215">
    <property type="entry name" value="Spalt-like transcription factor 3"/>
    <property type="match status" value="1"/>
</dbReference>
<feature type="region of interest" description="Disordered" evidence="15">
    <location>
        <begin position="81"/>
        <end position="107"/>
    </location>
</feature>
<dbReference type="GO" id="GO:0000978">
    <property type="term" value="F:RNA polymerase II cis-regulatory region sequence-specific DNA binding"/>
    <property type="evidence" value="ECO:0007669"/>
    <property type="project" value="TreeGrafter"/>
</dbReference>
<keyword evidence="5 14" id="KW-0863">Zinc-finger</keyword>
<dbReference type="FunFam" id="3.30.160.60:FF:001241">
    <property type="entry name" value="Spalt like transcription factor 4"/>
    <property type="match status" value="1"/>
</dbReference>
<dbReference type="GO" id="GO:0005634">
    <property type="term" value="C:nucleus"/>
    <property type="evidence" value="ECO:0007669"/>
    <property type="project" value="UniProtKB-SubCell"/>
</dbReference>
<dbReference type="Pfam" id="PF00096">
    <property type="entry name" value="zf-C2H2"/>
    <property type="match status" value="6"/>
</dbReference>
<feature type="domain" description="C2H2-type" evidence="16">
    <location>
        <begin position="927"/>
        <end position="954"/>
    </location>
</feature>
<dbReference type="SUPFAM" id="SSF57667">
    <property type="entry name" value="beta-beta-alpha zinc fingers"/>
    <property type="match status" value="4"/>
</dbReference>
<dbReference type="FunFam" id="3.30.160.60:FF:000025">
    <property type="entry name" value="Spalt-like transcription factor 1"/>
    <property type="match status" value="1"/>
</dbReference>
<dbReference type="InterPro" id="IPR051565">
    <property type="entry name" value="Sal_C2H2-zinc-finger"/>
</dbReference>
<evidence type="ECO:0000256" key="7">
    <source>
        <dbReference type="ARBA" id="ARBA00023015"/>
    </source>
</evidence>
<dbReference type="FunFam" id="3.30.160.60:FF:001874">
    <property type="entry name" value="sal-like protein 4 isoform X2"/>
    <property type="match status" value="1"/>
</dbReference>
<evidence type="ECO:0000256" key="8">
    <source>
        <dbReference type="ARBA" id="ARBA00023125"/>
    </source>
</evidence>
<keyword evidence="2" id="KW-0217">Developmental protein</keyword>
<sequence length="1111" mass="118865">MSRRKQAKPQHINSEEQPPDAASGSPQGVPGDGDGEMSSKRCRTEETKICEKCCAEFFDLSEFLEHKKNCTKNPPVLIMNDSEGAVPPESFSEASLGSFPSDRMDSRTRKDIQAKGYTGSMEKRDGKMDAESVGGMYLKIEPPVTPAAPGLSYLPKPKVPNTNVTLQTIRGTKVAVNQRTSDAISSSAASFNAIPMILEQLVCLQQQQLQQIQLTEQIRIQIAMMAPHALHPSIAAATDPLKALGAHMSQQLSAAVALIGQKAGSQSLSLESLKQGKLPHSNTGIAAASSLAAGLSSSFPLKPEASRSLPGSVSRFPNPLLPQSSNSVIFQNPLSAVSSVMDPSKKGKGKPPNISVSESKPNAEEPFFKHKCKFCGKVFGNDSALQIHLRSHTGERPYKCNICGNRFTTKGNLKVHFQRHKDKYPHIKMNPYPVPEHLDNVPTSTGIPYGMSVPLDESNLIVDSKPLLTSLPTSVATSAPHAISNLAGIKESLPSTFSSDLQSRPSPESEGGSSSSGAVSHESGTEQSLSSPQATCSVSLFHVSGSNEQGSETSKLQQLVENIDKSTADPNECLICHRVLSCQSSLKMHYRTHTGERPFKCKICGRAFSTKGNLKTHYGVHRANTPLKMQHSCPICQKKFTNAVVLQQHIRMHMGGQIPNTPMPENTCDTTDVDPAVTEKKGDTSRPDDTVESIEMEEDLNCQDGPRSSSKPPTPYNAQSESSAVAATFSGITSLENQMKIVNSALNLQRQSSLKSSDNGSAESDVMTNDSSSVAGDPDYQNGRSPAASESASIQALSPANSQAESVRSKSPSFNSQEDTSMGNKSEGPENTPTEMEGVIGALDLTYGNLGRKIIKEEPGLHFANGEYGRSGIPAAFVRAPPALIKMEMPGERPISTSHFIGPAALSPGVAPLLVPRPKFCRPAKQHICTTCGKNFSSASALQIHERTHTGEKPFACTICGRAFTTKGNLKVHVGTHMWNNSARRGRRLSIDNPMALLGNDPKKVSEMFPKDIIPPSVSIDPTVWNQYAAVLSNGIAMKTNEISVIQSGGLPTLPVTIGGSSAINTATVSKIDVTQSGTGSDTEKASGAAADNVPKHQFPHFIEENKIAVS</sequence>
<dbReference type="SMART" id="SM00355">
    <property type="entry name" value="ZnF_C2H2"/>
    <property type="match status" value="7"/>
</dbReference>
<feature type="domain" description="C2H2-type" evidence="16">
    <location>
        <begin position="599"/>
        <end position="626"/>
    </location>
</feature>
<keyword evidence="7" id="KW-0805">Transcription regulation</keyword>
<feature type="domain" description="C2H2-type" evidence="16">
    <location>
        <begin position="370"/>
        <end position="397"/>
    </location>
</feature>
<dbReference type="FunFam" id="3.30.160.60:FF:000260">
    <property type="entry name" value="Spalt-like transcription factor 1"/>
    <property type="match status" value="1"/>
</dbReference>
<evidence type="ECO:0000256" key="5">
    <source>
        <dbReference type="ARBA" id="ARBA00022771"/>
    </source>
</evidence>
<dbReference type="GO" id="GO:0000981">
    <property type="term" value="F:DNA-binding transcription factor activity, RNA polymerase II-specific"/>
    <property type="evidence" value="ECO:0007669"/>
    <property type="project" value="TreeGrafter"/>
</dbReference>
<dbReference type="CDD" id="cd20908">
    <property type="entry name" value="SUF4-like"/>
    <property type="match status" value="1"/>
</dbReference>
<keyword evidence="6" id="KW-0862">Zinc</keyword>
<keyword evidence="10" id="KW-0539">Nucleus</keyword>
<feature type="compositionally biased region" description="Polar residues" evidence="15">
    <location>
        <begin position="658"/>
        <end position="670"/>
    </location>
</feature>
<accession>A0A7K6AYK5</accession>
<dbReference type="EMBL" id="VZRI01007118">
    <property type="protein sequence ID" value="NWU95110.1"/>
    <property type="molecule type" value="Genomic_DNA"/>
</dbReference>
<feature type="domain" description="C2H2-type" evidence="16">
    <location>
        <begin position="955"/>
        <end position="982"/>
    </location>
</feature>
<feature type="non-terminal residue" evidence="17">
    <location>
        <position position="1111"/>
    </location>
</feature>
<dbReference type="PROSITE" id="PS50157">
    <property type="entry name" value="ZINC_FINGER_C2H2_2"/>
    <property type="match status" value="7"/>
</dbReference>
<protein>
    <recommendedName>
        <fullName evidence="13">Homeotic protein spalt-major</fullName>
    </recommendedName>
</protein>
<feature type="compositionally biased region" description="Polar residues" evidence="15">
    <location>
        <begin position="706"/>
        <end position="722"/>
    </location>
</feature>
<evidence type="ECO:0000256" key="15">
    <source>
        <dbReference type="SAM" id="MobiDB-lite"/>
    </source>
</evidence>
<dbReference type="GO" id="GO:0021772">
    <property type="term" value="P:olfactory bulb development"/>
    <property type="evidence" value="ECO:0007669"/>
    <property type="project" value="UniProtKB-ARBA"/>
</dbReference>
<evidence type="ECO:0000256" key="11">
    <source>
        <dbReference type="ARBA" id="ARBA00038474"/>
    </source>
</evidence>
<comment type="caution">
    <text evidence="17">The sequence shown here is derived from an EMBL/GenBank/DDBJ whole genome shotgun (WGS) entry which is preliminary data.</text>
</comment>
<evidence type="ECO:0000256" key="9">
    <source>
        <dbReference type="ARBA" id="ARBA00023163"/>
    </source>
</evidence>
<feature type="domain" description="C2H2-type" evidence="16">
    <location>
        <begin position="571"/>
        <end position="598"/>
    </location>
</feature>
<dbReference type="Proteomes" id="UP000544127">
    <property type="component" value="Unassembled WGS sequence"/>
</dbReference>
<keyword evidence="4" id="KW-0677">Repeat</keyword>
<dbReference type="InterPro" id="IPR036236">
    <property type="entry name" value="Znf_C2H2_sf"/>
</dbReference>